<dbReference type="Proteomes" id="UP000299102">
    <property type="component" value="Unassembled WGS sequence"/>
</dbReference>
<comment type="caution">
    <text evidence="1">The sequence shown here is derived from an EMBL/GenBank/DDBJ whole genome shotgun (WGS) entry which is preliminary data.</text>
</comment>
<dbReference type="AlphaFoldDB" id="A0A4C1UWT2"/>
<proteinExistence type="predicted"/>
<accession>A0A4C1UWT2</accession>
<sequence length="223" mass="23794">MNAQPPAARGVGVVVAVARGLAHALLRAAAPAPARRRYADAPDAEAGAASKQIVGVEDRSKRRCVPGEACPAAGCAPHLRLKYEAALMVFAQGSGEERVRVRRARLQDGPRALHLVRHQLRGAPLPPAALLLVADLVAQTLAQGHSLVAEAGAGEMLCGLALCASLRPWDAAQLERRARCVRCARSRRLVQLAAHCLRAPALHHKYSVDAIFQVQRVAFYITV</sequence>
<dbReference type="EMBL" id="BGZK01000230">
    <property type="protein sequence ID" value="GBP30244.1"/>
    <property type="molecule type" value="Genomic_DNA"/>
</dbReference>
<dbReference type="Gene3D" id="3.40.630.30">
    <property type="match status" value="1"/>
</dbReference>
<evidence type="ECO:0000313" key="1">
    <source>
        <dbReference type="EMBL" id="GBP30244.1"/>
    </source>
</evidence>
<keyword evidence="2" id="KW-1185">Reference proteome</keyword>
<name>A0A4C1UWT2_EUMVA</name>
<organism evidence="1 2">
    <name type="scientific">Eumeta variegata</name>
    <name type="common">Bagworm moth</name>
    <name type="synonym">Eumeta japonica</name>
    <dbReference type="NCBI Taxonomy" id="151549"/>
    <lineage>
        <taxon>Eukaryota</taxon>
        <taxon>Metazoa</taxon>
        <taxon>Ecdysozoa</taxon>
        <taxon>Arthropoda</taxon>
        <taxon>Hexapoda</taxon>
        <taxon>Insecta</taxon>
        <taxon>Pterygota</taxon>
        <taxon>Neoptera</taxon>
        <taxon>Endopterygota</taxon>
        <taxon>Lepidoptera</taxon>
        <taxon>Glossata</taxon>
        <taxon>Ditrysia</taxon>
        <taxon>Tineoidea</taxon>
        <taxon>Psychidae</taxon>
        <taxon>Oiketicinae</taxon>
        <taxon>Eumeta</taxon>
    </lineage>
</organism>
<dbReference type="OrthoDB" id="8193799at2759"/>
<protein>
    <submittedName>
        <fullName evidence="1">Uncharacterized protein</fullName>
    </submittedName>
</protein>
<gene>
    <name evidence="1" type="ORF">EVAR_94553_1</name>
</gene>
<reference evidence="1 2" key="1">
    <citation type="journal article" date="2019" name="Commun. Biol.">
        <title>The bagworm genome reveals a unique fibroin gene that provides high tensile strength.</title>
        <authorList>
            <person name="Kono N."/>
            <person name="Nakamura H."/>
            <person name="Ohtoshi R."/>
            <person name="Tomita M."/>
            <person name="Numata K."/>
            <person name="Arakawa K."/>
        </authorList>
    </citation>
    <scope>NUCLEOTIDE SEQUENCE [LARGE SCALE GENOMIC DNA]</scope>
</reference>
<evidence type="ECO:0000313" key="2">
    <source>
        <dbReference type="Proteomes" id="UP000299102"/>
    </source>
</evidence>